<dbReference type="PANTHER" id="PTHR12217">
    <property type="entry name" value="EUKARYOTIC TRANSLATION INITIATION FACTOR 2D"/>
    <property type="match status" value="1"/>
</dbReference>
<dbReference type="PROSITE" id="PS50296">
    <property type="entry name" value="SUI1"/>
    <property type="match status" value="1"/>
</dbReference>
<dbReference type="GO" id="GO:0003743">
    <property type="term" value="F:translation initiation factor activity"/>
    <property type="evidence" value="ECO:0007669"/>
    <property type="project" value="InterPro"/>
</dbReference>
<dbReference type="GO" id="GO:0001731">
    <property type="term" value="P:formation of translation preinitiation complex"/>
    <property type="evidence" value="ECO:0007669"/>
    <property type="project" value="InterPro"/>
</dbReference>
<evidence type="ECO:0000313" key="2">
    <source>
        <dbReference type="Proteomes" id="UP000035680"/>
    </source>
</evidence>
<dbReference type="Gene3D" id="3.30.780.10">
    <property type="entry name" value="SUI1-like domain"/>
    <property type="match status" value="1"/>
</dbReference>
<evidence type="ECO:0000313" key="3">
    <source>
        <dbReference type="WBParaSite" id="SVE_0969300.1"/>
    </source>
</evidence>
<accession>A0A0K0FKX9</accession>
<dbReference type="AlphaFoldDB" id="A0A0K0FKX9"/>
<sequence length="543" mass="62629">MDLFWFTQPCTIKGKKVPKDKEILDFKALLGNDVWTKTIGDSKLEIVKVKSAVKKDIDVLMSDSKPIFFRDGKNSTKDWFLSLQLGLILPKFYNPIVVSSTRWKNIEQNGILTKEDVFNGEKPFENYPLFDSSKASFVFYWNKENNLIFGPVGVAVPTQMLHNYNDRIYPLRSLGVVTMTRGKDYFCCSLETARYTIQELVKIGNKFESDDTVDDSSLIVEENMIKEMTIQDEDEKLHICFLTAIKYLLKDSSLLPMDLGYFFQQYVQKCVPDKEKIDLKKTSYSKLSKYIEKINENSEGRKLINIINVKDKISIKSVDFQNKLISDFEPIYGIPNENDGNSEKPSFSINNCFISTKSFRKFFSDVDPCVKDENTPYTHNDLTKLLLKYFELNNYSIENNKVTIKNDLEKFLEVDKKLVVAPQTVNSIVHLLQKKCTQGYVMNKPDNSIIVKKGAIPNIRVHFEKASSKEVTIFRNLQLFDLLNDSFVSCLKRYYASSAGIHEGKKRCTGETVVQLQGNQLKSIKKFFQEKYGLEGKYIKIEK</sequence>
<dbReference type="InterPro" id="IPR036877">
    <property type="entry name" value="SUI1_dom_sf"/>
</dbReference>
<dbReference type="Proteomes" id="UP000035680">
    <property type="component" value="Unassembled WGS sequence"/>
</dbReference>
<dbReference type="WBParaSite" id="SVE_0969300.1">
    <property type="protein sequence ID" value="SVE_0969300.1"/>
    <property type="gene ID" value="SVE_0969300"/>
</dbReference>
<name>A0A0K0FKX9_STRVS</name>
<dbReference type="PANTHER" id="PTHR12217:SF4">
    <property type="entry name" value="EUKARYOTIC TRANSLATION INITIATION FACTOR 2D"/>
    <property type="match status" value="1"/>
</dbReference>
<protein>
    <submittedName>
        <fullName evidence="3">SUI1 domain-containing protein</fullName>
    </submittedName>
</protein>
<evidence type="ECO:0000259" key="1">
    <source>
        <dbReference type="PROSITE" id="PS50296"/>
    </source>
</evidence>
<dbReference type="InterPro" id="IPR039757">
    <property type="entry name" value="EIF2D"/>
</dbReference>
<organism evidence="2 3">
    <name type="scientific">Strongyloides venezuelensis</name>
    <name type="common">Threadworm</name>
    <dbReference type="NCBI Taxonomy" id="75913"/>
    <lineage>
        <taxon>Eukaryota</taxon>
        <taxon>Metazoa</taxon>
        <taxon>Ecdysozoa</taxon>
        <taxon>Nematoda</taxon>
        <taxon>Chromadorea</taxon>
        <taxon>Rhabditida</taxon>
        <taxon>Tylenchina</taxon>
        <taxon>Panagrolaimomorpha</taxon>
        <taxon>Strongyloidoidea</taxon>
        <taxon>Strongyloididae</taxon>
        <taxon>Strongyloides</taxon>
    </lineage>
</organism>
<dbReference type="Pfam" id="PF25304">
    <property type="entry name" value="WHD_eIF2D"/>
    <property type="match status" value="1"/>
</dbReference>
<feature type="domain" description="SUI1" evidence="1">
    <location>
        <begin position="464"/>
        <end position="532"/>
    </location>
</feature>
<reference evidence="2" key="1">
    <citation type="submission" date="2014-07" db="EMBL/GenBank/DDBJ databases">
        <authorList>
            <person name="Martin A.A"/>
            <person name="De Silva N."/>
        </authorList>
    </citation>
    <scope>NUCLEOTIDE SEQUENCE</scope>
</reference>
<dbReference type="InterPro" id="IPR001950">
    <property type="entry name" value="SUI1"/>
</dbReference>
<dbReference type="SUPFAM" id="SSF55159">
    <property type="entry name" value="eIF1-like"/>
    <property type="match status" value="1"/>
</dbReference>
<dbReference type="Pfam" id="PF01253">
    <property type="entry name" value="SUI1"/>
    <property type="match status" value="1"/>
</dbReference>
<dbReference type="STRING" id="75913.A0A0K0FKX9"/>
<dbReference type="InterPro" id="IPR057429">
    <property type="entry name" value="WH_eIF2D"/>
</dbReference>
<keyword evidence="2" id="KW-1185">Reference proteome</keyword>
<proteinExistence type="predicted"/>
<reference evidence="3" key="2">
    <citation type="submission" date="2015-08" db="UniProtKB">
        <authorList>
            <consortium name="WormBaseParasite"/>
        </authorList>
    </citation>
    <scope>IDENTIFICATION</scope>
</reference>